<keyword evidence="1" id="KW-0732">Signal</keyword>
<dbReference type="AlphaFoldDB" id="A0A8H4PN62"/>
<name>A0A8H4PN62_9HYPO</name>
<feature type="chain" id="PRO_5034123362" evidence="1">
    <location>
        <begin position="23"/>
        <end position="130"/>
    </location>
</feature>
<protein>
    <submittedName>
        <fullName evidence="2">Uncharacterized protein</fullName>
    </submittedName>
</protein>
<dbReference type="Proteomes" id="UP000557566">
    <property type="component" value="Unassembled WGS sequence"/>
</dbReference>
<evidence type="ECO:0000313" key="2">
    <source>
        <dbReference type="EMBL" id="KAF4507308.1"/>
    </source>
</evidence>
<organism evidence="2 3">
    <name type="scientific">Ophiocordyceps sinensis</name>
    <dbReference type="NCBI Taxonomy" id="72228"/>
    <lineage>
        <taxon>Eukaryota</taxon>
        <taxon>Fungi</taxon>
        <taxon>Dikarya</taxon>
        <taxon>Ascomycota</taxon>
        <taxon>Pezizomycotina</taxon>
        <taxon>Sordariomycetes</taxon>
        <taxon>Hypocreomycetidae</taxon>
        <taxon>Hypocreales</taxon>
        <taxon>Ophiocordycipitaceae</taxon>
        <taxon>Ophiocordyceps</taxon>
    </lineage>
</organism>
<reference evidence="2 3" key="1">
    <citation type="journal article" date="2020" name="Genome Biol. Evol.">
        <title>A new high-quality draft genome assembly of the Chinese cordyceps Ophiocordyceps sinensis.</title>
        <authorList>
            <person name="Shu R."/>
            <person name="Zhang J."/>
            <person name="Meng Q."/>
            <person name="Zhang H."/>
            <person name="Zhou G."/>
            <person name="Li M."/>
            <person name="Wu P."/>
            <person name="Zhao Y."/>
            <person name="Chen C."/>
            <person name="Qin Q."/>
        </authorList>
    </citation>
    <scope>NUCLEOTIDE SEQUENCE [LARGE SCALE GENOMIC DNA]</scope>
    <source>
        <strain evidence="2 3">IOZ07</strain>
    </source>
</reference>
<dbReference type="OrthoDB" id="3935568at2759"/>
<evidence type="ECO:0000256" key="1">
    <source>
        <dbReference type="SAM" id="SignalP"/>
    </source>
</evidence>
<keyword evidence="3" id="KW-1185">Reference proteome</keyword>
<sequence length="130" mass="13939">MFSLRNLVLAIAVLGAAPMGLAAPSPAEDSLALHAEGDLDGNVAHLEQRHEAEAAEAGQEDEADEEDVVDVLEGRAAGCYTTSQRGKNCHSNQCPGNSQCKINNRGRCVWAKPKRQRPFGCSQCRCAKFT</sequence>
<proteinExistence type="predicted"/>
<feature type="signal peptide" evidence="1">
    <location>
        <begin position="1"/>
        <end position="22"/>
    </location>
</feature>
<evidence type="ECO:0000313" key="3">
    <source>
        <dbReference type="Proteomes" id="UP000557566"/>
    </source>
</evidence>
<comment type="caution">
    <text evidence="2">The sequence shown here is derived from an EMBL/GenBank/DDBJ whole genome shotgun (WGS) entry which is preliminary data.</text>
</comment>
<accession>A0A8H4PN62</accession>
<gene>
    <name evidence="2" type="ORF">G6O67_005961</name>
</gene>
<dbReference type="EMBL" id="JAAVMX010000006">
    <property type="protein sequence ID" value="KAF4507308.1"/>
    <property type="molecule type" value="Genomic_DNA"/>
</dbReference>